<dbReference type="SUPFAM" id="SSF55103">
    <property type="entry name" value="FAD-linked oxidases, C-terminal domain"/>
    <property type="match status" value="1"/>
</dbReference>
<proteinExistence type="inferred from homology"/>
<dbReference type="AlphaFoldDB" id="A0A9D1YUC4"/>
<dbReference type="Gene3D" id="3.30.465.10">
    <property type="match status" value="1"/>
</dbReference>
<dbReference type="SUPFAM" id="SSF56176">
    <property type="entry name" value="FAD-binding/transporter-associated domain-like"/>
    <property type="match status" value="1"/>
</dbReference>
<comment type="caution">
    <text evidence="7">The sequence shown here is derived from an EMBL/GenBank/DDBJ whole genome shotgun (WGS) entry which is preliminary data.</text>
</comment>
<comment type="similarity">
    <text evidence="2">Belongs to the oxygen-dependent FAD-linked oxidoreductase family.</text>
</comment>
<feature type="non-terminal residue" evidence="7">
    <location>
        <position position="1"/>
    </location>
</feature>
<dbReference type="InterPro" id="IPR016164">
    <property type="entry name" value="FAD-linked_Oxase-like_C"/>
</dbReference>
<accession>A0A9D1YUC4</accession>
<evidence type="ECO:0000256" key="2">
    <source>
        <dbReference type="ARBA" id="ARBA00005466"/>
    </source>
</evidence>
<feature type="domain" description="FAD-binding PCMH-type" evidence="6">
    <location>
        <begin position="1"/>
        <end position="150"/>
    </location>
</feature>
<dbReference type="GO" id="GO:0016491">
    <property type="term" value="F:oxidoreductase activity"/>
    <property type="evidence" value="ECO:0007669"/>
    <property type="project" value="UniProtKB-KW"/>
</dbReference>
<dbReference type="InterPro" id="IPR016169">
    <property type="entry name" value="FAD-bd_PCMH_sub2"/>
</dbReference>
<name>A0A9D1YUC4_9MICO</name>
<evidence type="ECO:0000313" key="8">
    <source>
        <dbReference type="Proteomes" id="UP000824005"/>
    </source>
</evidence>
<dbReference type="Pfam" id="PF01565">
    <property type="entry name" value="FAD_binding_4"/>
    <property type="match status" value="1"/>
</dbReference>
<organism evidence="7 8">
    <name type="scientific">Candidatus Agrococcus pullicola</name>
    <dbReference type="NCBI Taxonomy" id="2838429"/>
    <lineage>
        <taxon>Bacteria</taxon>
        <taxon>Bacillati</taxon>
        <taxon>Actinomycetota</taxon>
        <taxon>Actinomycetes</taxon>
        <taxon>Micrococcales</taxon>
        <taxon>Microbacteriaceae</taxon>
        <taxon>Agrococcus</taxon>
    </lineage>
</organism>
<evidence type="ECO:0000256" key="3">
    <source>
        <dbReference type="ARBA" id="ARBA00022630"/>
    </source>
</evidence>
<evidence type="ECO:0000256" key="5">
    <source>
        <dbReference type="ARBA" id="ARBA00023002"/>
    </source>
</evidence>
<evidence type="ECO:0000256" key="1">
    <source>
        <dbReference type="ARBA" id="ARBA00001974"/>
    </source>
</evidence>
<dbReference type="InterPro" id="IPR012951">
    <property type="entry name" value="BBE"/>
</dbReference>
<evidence type="ECO:0000313" key="7">
    <source>
        <dbReference type="EMBL" id="HIY65661.1"/>
    </source>
</evidence>
<reference evidence="7" key="1">
    <citation type="journal article" date="2021" name="PeerJ">
        <title>Extensive microbial diversity within the chicken gut microbiome revealed by metagenomics and culture.</title>
        <authorList>
            <person name="Gilroy R."/>
            <person name="Ravi A."/>
            <person name="Getino M."/>
            <person name="Pursley I."/>
            <person name="Horton D.L."/>
            <person name="Alikhan N.F."/>
            <person name="Baker D."/>
            <person name="Gharbi K."/>
            <person name="Hall N."/>
            <person name="Watson M."/>
            <person name="Adriaenssens E.M."/>
            <person name="Foster-Nyarko E."/>
            <person name="Jarju S."/>
            <person name="Secka A."/>
            <person name="Antonio M."/>
            <person name="Oren A."/>
            <person name="Chaudhuri R.R."/>
            <person name="La Ragione R."/>
            <person name="Hildebrand F."/>
            <person name="Pallen M.J."/>
        </authorList>
    </citation>
    <scope>NUCLEOTIDE SEQUENCE</scope>
    <source>
        <strain evidence="7">ChiGjej1B1-98</strain>
    </source>
</reference>
<dbReference type="InterPro" id="IPR006094">
    <property type="entry name" value="Oxid_FAD_bind_N"/>
</dbReference>
<dbReference type="PANTHER" id="PTHR42973">
    <property type="entry name" value="BINDING OXIDOREDUCTASE, PUTATIVE (AFU_ORTHOLOGUE AFUA_1G17690)-RELATED"/>
    <property type="match status" value="1"/>
</dbReference>
<reference evidence="7" key="2">
    <citation type="submission" date="2021-04" db="EMBL/GenBank/DDBJ databases">
        <authorList>
            <person name="Gilroy R."/>
        </authorList>
    </citation>
    <scope>NUCLEOTIDE SEQUENCE</scope>
    <source>
        <strain evidence="7">ChiGjej1B1-98</strain>
    </source>
</reference>
<evidence type="ECO:0000259" key="6">
    <source>
        <dbReference type="PROSITE" id="PS51387"/>
    </source>
</evidence>
<dbReference type="Gene3D" id="3.40.462.20">
    <property type="match status" value="1"/>
</dbReference>
<dbReference type="PANTHER" id="PTHR42973:SF39">
    <property type="entry name" value="FAD-BINDING PCMH-TYPE DOMAIN-CONTAINING PROTEIN"/>
    <property type="match status" value="1"/>
</dbReference>
<keyword evidence="4" id="KW-0274">FAD</keyword>
<dbReference type="PROSITE" id="PS51387">
    <property type="entry name" value="FAD_PCMH"/>
    <property type="match status" value="1"/>
</dbReference>
<dbReference type="InterPro" id="IPR016166">
    <property type="entry name" value="FAD-bd_PCMH"/>
</dbReference>
<dbReference type="GO" id="GO:0071949">
    <property type="term" value="F:FAD binding"/>
    <property type="evidence" value="ECO:0007669"/>
    <property type="project" value="InterPro"/>
</dbReference>
<sequence>LGLRISVRGGGHGHARHALAAGALVLDMRDIQTIEIDPARRIGTAGGGALAGEYSQAAGQHGLATGFGDTPDVGIAGLTLGGGVGFLSRRDGLTIDSLRAVELVLADGRTVTAGAEENATGDHRDLFWALRGGGGNFGVVTKLEFALQPVETVLGGMLAFKATKEVLEGAVRLALAAPDELSVMMNLMKAPPMPMLPESVHGELLLMVAPCWSGDRESGSRVLDALHQLAEPVSDQLGEAPYPSLLHGPPPFPEPMVPASASGFVDAVDTWWAQTAIEQVRAAPTTASIQIRPLGGAIARVPSAATAFAHRDRSVMVFAGAVTPNAELLPAAHGWLDSTVSVLGLTGRYVNLMSLESEADLDAAYPGPAMDRLRRVKAAYDPANRFNSNHNIRPAVP</sequence>
<gene>
    <name evidence="7" type="ORF">H9830_05225</name>
</gene>
<keyword evidence="3" id="KW-0285">Flavoprotein</keyword>
<dbReference type="Pfam" id="PF08031">
    <property type="entry name" value="BBE"/>
    <property type="match status" value="1"/>
</dbReference>
<protein>
    <submittedName>
        <fullName evidence="7">FAD-binding oxidoreductase</fullName>
    </submittedName>
</protein>
<dbReference type="InterPro" id="IPR050416">
    <property type="entry name" value="FAD-linked_Oxidoreductase"/>
</dbReference>
<keyword evidence="5" id="KW-0560">Oxidoreductase</keyword>
<comment type="cofactor">
    <cofactor evidence="1">
        <name>FAD</name>
        <dbReference type="ChEBI" id="CHEBI:57692"/>
    </cofactor>
</comment>
<dbReference type="EMBL" id="DXDC01000152">
    <property type="protein sequence ID" value="HIY65661.1"/>
    <property type="molecule type" value="Genomic_DNA"/>
</dbReference>
<evidence type="ECO:0000256" key="4">
    <source>
        <dbReference type="ARBA" id="ARBA00022827"/>
    </source>
</evidence>
<dbReference type="Proteomes" id="UP000824005">
    <property type="component" value="Unassembled WGS sequence"/>
</dbReference>
<dbReference type="InterPro" id="IPR036318">
    <property type="entry name" value="FAD-bd_PCMH-like_sf"/>
</dbReference>